<proteinExistence type="predicted"/>
<organism evidence="1 2">
    <name type="scientific">Dyadobacter soli</name>
    <dbReference type="NCBI Taxonomy" id="659014"/>
    <lineage>
        <taxon>Bacteria</taxon>
        <taxon>Pseudomonadati</taxon>
        <taxon>Bacteroidota</taxon>
        <taxon>Cytophagia</taxon>
        <taxon>Cytophagales</taxon>
        <taxon>Spirosomataceae</taxon>
        <taxon>Dyadobacter</taxon>
    </lineage>
</organism>
<keyword evidence="2" id="KW-1185">Reference proteome</keyword>
<reference evidence="2" key="1">
    <citation type="submission" date="2016-10" db="EMBL/GenBank/DDBJ databases">
        <authorList>
            <person name="Varghese N."/>
            <person name="Submissions S."/>
        </authorList>
    </citation>
    <scope>NUCLEOTIDE SEQUENCE [LARGE SCALE GENOMIC DNA]</scope>
    <source>
        <strain evidence="2">DSM 25329</strain>
    </source>
</reference>
<accession>A0A1G7PVV4</accession>
<dbReference type="Proteomes" id="UP000198748">
    <property type="component" value="Unassembled WGS sequence"/>
</dbReference>
<gene>
    <name evidence="1" type="ORF">SAMN04487996_113146</name>
</gene>
<name>A0A1G7PVV4_9BACT</name>
<dbReference type="EMBL" id="FNAN01000013">
    <property type="protein sequence ID" value="SDF90404.1"/>
    <property type="molecule type" value="Genomic_DNA"/>
</dbReference>
<evidence type="ECO:0000313" key="2">
    <source>
        <dbReference type="Proteomes" id="UP000198748"/>
    </source>
</evidence>
<dbReference type="AlphaFoldDB" id="A0A1G7PVV4"/>
<sequence length="155" mass="17748">MHSIKKQTVMAEYQAKSNSSLTFDLTKGNESIAKLSYKSWFKFSALAEIGNNSGYQIEPKGFWGTTVEVTEGDKVLLQFSMNWNGEIVIQTHFNYVDKGYIFKHKGLFKESFLMVDQEGTELLVMKPHLKWSLMSYEYQIATADSFESLPKKTSC</sequence>
<protein>
    <submittedName>
        <fullName evidence="1">Uncharacterized protein</fullName>
    </submittedName>
</protein>
<dbReference type="STRING" id="659014.SAMN04487996_113146"/>
<evidence type="ECO:0000313" key="1">
    <source>
        <dbReference type="EMBL" id="SDF90404.1"/>
    </source>
</evidence>